<name>A0ABZ0PCZ0_9PROT</name>
<dbReference type="Proteomes" id="UP001305521">
    <property type="component" value="Chromosome"/>
</dbReference>
<evidence type="ECO:0000313" key="3">
    <source>
        <dbReference type="Proteomes" id="UP001305521"/>
    </source>
</evidence>
<protein>
    <submittedName>
        <fullName evidence="2">ABC transporter substrate-binding protein</fullName>
    </submittedName>
</protein>
<dbReference type="EMBL" id="CP137852">
    <property type="protein sequence ID" value="WPB83568.1"/>
    <property type="molecule type" value="Genomic_DNA"/>
</dbReference>
<dbReference type="Pfam" id="PF09084">
    <property type="entry name" value="NMT1"/>
    <property type="match status" value="1"/>
</dbReference>
<dbReference type="Gene3D" id="3.40.190.10">
    <property type="entry name" value="Periplasmic binding protein-like II"/>
    <property type="match status" value="1"/>
</dbReference>
<sequence length="278" mass="29894">MTTLSAAIGRYPHTAALLDGEVHDPEVALDCAAFPNISRAFAPMVREGRFEVSEMAIATWLQAWAHGKPLVLLPRVLAARLQEGSVFCRADSAIRGPENLAGKRVGVRAYSQTTGLWLRGILQDAHGVAPEHVHWVTFEDPHVAECQDPPFATRAPAGHDMVKMLEAGELDAIISGAEPPTAEWLRPVFPDAVAAGAAFIRRHGFTPINHLLVIRADRVAHAAAVLRLLDAAGEAPQRGRVAMMPAIAFAAHHAVRQGLIPRAPTPQEIWAGLPPDIA</sequence>
<evidence type="ECO:0000313" key="2">
    <source>
        <dbReference type="EMBL" id="WPB83568.1"/>
    </source>
</evidence>
<proteinExistence type="predicted"/>
<dbReference type="InterPro" id="IPR015168">
    <property type="entry name" value="SsuA/THI5"/>
</dbReference>
<gene>
    <name evidence="2" type="ORF">R9Z33_15815</name>
</gene>
<reference evidence="2 3" key="1">
    <citation type="submission" date="2023-11" db="EMBL/GenBank/DDBJ databases">
        <title>Arctic aerobic anoxygenic photoheterotroph Sediminicoccus rosea KRV36 adapts its photosynthesis to long days of polar summer.</title>
        <authorList>
            <person name="Tomasch J."/>
            <person name="Kopejtka K."/>
            <person name="Bily T."/>
            <person name="Gardiner A.T."/>
            <person name="Gardian Z."/>
            <person name="Shivaramu S."/>
            <person name="Koblizek M."/>
            <person name="Engelhardt F."/>
            <person name="Kaftan D."/>
        </authorList>
    </citation>
    <scope>NUCLEOTIDE SEQUENCE [LARGE SCALE GENOMIC DNA]</scope>
    <source>
        <strain evidence="2 3">R-30</strain>
    </source>
</reference>
<organism evidence="2 3">
    <name type="scientific">Sediminicoccus rosea</name>
    <dbReference type="NCBI Taxonomy" id="1225128"/>
    <lineage>
        <taxon>Bacteria</taxon>
        <taxon>Pseudomonadati</taxon>
        <taxon>Pseudomonadota</taxon>
        <taxon>Alphaproteobacteria</taxon>
        <taxon>Acetobacterales</taxon>
        <taxon>Roseomonadaceae</taxon>
        <taxon>Sediminicoccus</taxon>
    </lineage>
</organism>
<accession>A0ABZ0PCZ0</accession>
<evidence type="ECO:0000259" key="1">
    <source>
        <dbReference type="Pfam" id="PF09084"/>
    </source>
</evidence>
<dbReference type="RefSeq" id="WP_318647542.1">
    <property type="nucleotide sequence ID" value="NZ_CP137852.1"/>
</dbReference>
<dbReference type="SUPFAM" id="SSF53850">
    <property type="entry name" value="Periplasmic binding protein-like II"/>
    <property type="match status" value="1"/>
</dbReference>
<feature type="domain" description="SsuA/THI5-like" evidence="1">
    <location>
        <begin position="45"/>
        <end position="143"/>
    </location>
</feature>
<keyword evidence="3" id="KW-1185">Reference proteome</keyword>